<dbReference type="Pfam" id="PF12686">
    <property type="entry name" value="DUF3800"/>
    <property type="match status" value="1"/>
</dbReference>
<protein>
    <submittedName>
        <fullName evidence="1">DUF3800 domain-containing protein</fullName>
    </submittedName>
</protein>
<comment type="caution">
    <text evidence="1">The sequence shown here is derived from an EMBL/GenBank/DDBJ whole genome shotgun (WGS) entry which is preliminary data.</text>
</comment>
<dbReference type="InterPro" id="IPR024524">
    <property type="entry name" value="DUF3800"/>
</dbReference>
<dbReference type="Proteomes" id="UP000479639">
    <property type="component" value="Unassembled WGS sequence"/>
</dbReference>
<evidence type="ECO:0000313" key="1">
    <source>
        <dbReference type="EMBL" id="KAB1651414.1"/>
    </source>
</evidence>
<dbReference type="EMBL" id="WAJS01000002">
    <property type="protein sequence ID" value="KAB1651414.1"/>
    <property type="molecule type" value="Genomic_DNA"/>
</dbReference>
<dbReference type="RefSeq" id="WP_151429631.1">
    <property type="nucleotide sequence ID" value="NZ_CAKODJ010000003.1"/>
</dbReference>
<proteinExistence type="predicted"/>
<accession>A0A7C8BSY0</accession>
<evidence type="ECO:0000313" key="2">
    <source>
        <dbReference type="Proteomes" id="UP000479639"/>
    </source>
</evidence>
<sequence length="224" mass="26087">MPLELSLFCDESGSDALDSRYYLLTLVIHDQSDSIVNSITRYERALVDKGLPDLAFHASPLLYGKDEYKSLTPETRKKMLSSFRVFFRHLPIKYWVFSVKTREHRSPEDIERAMRRALIDLLFDNLAYFQQFDTIKIYYDNGQRSIADALHKAIDYALSKNAIAYKSTNPTDYRLAQVADYICTIEFTALKYAVNEATATDEKFFGSWSMFKKGILKEVRHKRM</sequence>
<organism evidence="1 2">
    <name type="scientific">Adlercreutzia muris</name>
    <dbReference type="NCBI Taxonomy" id="1796610"/>
    <lineage>
        <taxon>Bacteria</taxon>
        <taxon>Bacillati</taxon>
        <taxon>Actinomycetota</taxon>
        <taxon>Coriobacteriia</taxon>
        <taxon>Eggerthellales</taxon>
        <taxon>Eggerthellaceae</taxon>
        <taxon>Adlercreutzia</taxon>
    </lineage>
</organism>
<keyword evidence="2" id="KW-1185">Reference proteome</keyword>
<name>A0A7C8BSY0_9ACTN</name>
<reference evidence="1 2" key="1">
    <citation type="submission" date="2019-09" db="EMBL/GenBank/DDBJ databases">
        <title>Whole genome shotgun sequencing (WGS) of Ellagibacter isourolithinifaciens DSM 104140(T) and Adlercreutzia muris DSM 29508(T).</title>
        <authorList>
            <person name="Stoll D.A."/>
            <person name="Danylec N."/>
            <person name="Huch M."/>
        </authorList>
    </citation>
    <scope>NUCLEOTIDE SEQUENCE [LARGE SCALE GENOMIC DNA]</scope>
    <source>
        <strain evidence="1 2">DSM 29508</strain>
    </source>
</reference>
<gene>
    <name evidence="1" type="ORF">F8D48_01260</name>
</gene>
<dbReference type="AlphaFoldDB" id="A0A7C8BSY0"/>